<evidence type="ECO:0000259" key="5">
    <source>
        <dbReference type="PROSITE" id="PS50057"/>
    </source>
</evidence>
<protein>
    <submittedName>
        <fullName evidence="6">Cytoskeletal protein</fullName>
    </submittedName>
</protein>
<dbReference type="SUPFAM" id="SSF47031">
    <property type="entry name" value="Second domain of FERM"/>
    <property type="match status" value="1"/>
</dbReference>
<dbReference type="SUPFAM" id="SSF54236">
    <property type="entry name" value="Ubiquitin-like"/>
    <property type="match status" value="1"/>
</dbReference>
<sequence>MPKSATVEVIHMLGRDSFEITSKTTGHDLFVQVMEKLEAPANSFFNLQYTDNKDFEAFIKPEKKVLSHDLKKVKDAPHQFALRAQFYPELVNEELSDERVQELFWLQIRESIVSDTCYCPPELCVLFAAEAMQADHGDLDRATHAGMIDAAKCLPERVLRQHDLTHEQWAERIANAWDTLRGISRQQIIMDYLNVAQDLEQYGVTYFEIHNKKGTKLWLGVHNLGMDIYEYKNKVTPRLGFPWTEIANISFNDKKFTIKMVGGKAPDFKFYSPRFKVNKRILDLCVRNHQMYVERRRKQLMGDGMVEDRAAFEAKIKKTREQLSAIRRDLESVKDKTHETAEDRYYEQQKEAGMDKYKTMKKAQSGDARRRIEEFENLEDDVEC</sequence>
<dbReference type="Gene3D" id="2.30.29.30">
    <property type="entry name" value="Pleckstrin-homology domain (PH domain)/Phosphotyrosine-binding domain (PTB)"/>
    <property type="match status" value="1"/>
</dbReference>
<dbReference type="CDD" id="cd14473">
    <property type="entry name" value="FERM_B-lobe"/>
    <property type="match status" value="1"/>
</dbReference>
<dbReference type="PANTHER" id="PTHR23281">
    <property type="entry name" value="MERLIN/MOESIN/EZRIN/RADIXIN"/>
    <property type="match status" value="1"/>
</dbReference>
<proteinExistence type="predicted"/>
<dbReference type="PROSITE" id="PS50057">
    <property type="entry name" value="FERM_3"/>
    <property type="match status" value="1"/>
</dbReference>
<dbReference type="PRINTS" id="PR00935">
    <property type="entry name" value="BAND41"/>
</dbReference>
<dbReference type="InterPro" id="IPR011259">
    <property type="entry name" value="ERM_C_dom"/>
</dbReference>
<keyword evidence="3" id="KW-0472">Membrane</keyword>
<dbReference type="RefSeq" id="XP_004997754.1">
    <property type="nucleotide sequence ID" value="XM_004997697.1"/>
</dbReference>
<dbReference type="Pfam" id="PF09379">
    <property type="entry name" value="FERM_N"/>
    <property type="match status" value="1"/>
</dbReference>
<dbReference type="Pfam" id="PF00373">
    <property type="entry name" value="FERM_M"/>
    <property type="match status" value="1"/>
</dbReference>
<dbReference type="InterPro" id="IPR014352">
    <property type="entry name" value="FERM/acyl-CoA-bd_prot_sf"/>
</dbReference>
<feature type="coiled-coil region" evidence="4">
    <location>
        <begin position="309"/>
        <end position="336"/>
    </location>
</feature>
<dbReference type="AlphaFoldDB" id="F2TYX4"/>
<dbReference type="InterPro" id="IPR035963">
    <property type="entry name" value="FERM_2"/>
</dbReference>
<dbReference type="OMA" id="KFTIKMV"/>
<evidence type="ECO:0000313" key="6">
    <source>
        <dbReference type="EMBL" id="EGD78798.1"/>
    </source>
</evidence>
<dbReference type="GeneID" id="16078349"/>
<dbReference type="InterPro" id="IPR000798">
    <property type="entry name" value="Ez/rad/moesin-like"/>
</dbReference>
<evidence type="ECO:0000256" key="2">
    <source>
        <dbReference type="ARBA" id="ARBA00022475"/>
    </source>
</evidence>
<dbReference type="GO" id="GO:0005886">
    <property type="term" value="C:plasma membrane"/>
    <property type="evidence" value="ECO:0007669"/>
    <property type="project" value="UniProtKB-SubCell"/>
</dbReference>
<dbReference type="InterPro" id="IPR041789">
    <property type="entry name" value="ERM_FERM_C"/>
</dbReference>
<dbReference type="InterPro" id="IPR011993">
    <property type="entry name" value="PH-like_dom_sf"/>
</dbReference>
<dbReference type="InterPro" id="IPR011174">
    <property type="entry name" value="ERM"/>
</dbReference>
<dbReference type="Pfam" id="PF09380">
    <property type="entry name" value="FERM_C"/>
    <property type="match status" value="1"/>
</dbReference>
<evidence type="ECO:0000256" key="4">
    <source>
        <dbReference type="SAM" id="Coils"/>
    </source>
</evidence>
<accession>F2TYX4</accession>
<dbReference type="InterPro" id="IPR019749">
    <property type="entry name" value="Band_41_domain"/>
</dbReference>
<dbReference type="KEGG" id="sre:PTSG_01774"/>
<dbReference type="InterPro" id="IPR018979">
    <property type="entry name" value="FERM_N"/>
</dbReference>
<dbReference type="Proteomes" id="UP000007799">
    <property type="component" value="Unassembled WGS sequence"/>
</dbReference>
<keyword evidence="2" id="KW-1003">Cell membrane</keyword>
<comment type="subcellular location">
    <subcellularLocation>
        <location evidence="1">Cell membrane</location>
        <topology evidence="1">Peripheral membrane protein</topology>
    </subcellularLocation>
</comment>
<organism evidence="7">
    <name type="scientific">Salpingoeca rosetta (strain ATCC 50818 / BSB-021)</name>
    <dbReference type="NCBI Taxonomy" id="946362"/>
    <lineage>
        <taxon>Eukaryota</taxon>
        <taxon>Choanoflagellata</taxon>
        <taxon>Craspedida</taxon>
        <taxon>Salpingoecidae</taxon>
        <taxon>Salpingoeca</taxon>
    </lineage>
</organism>
<dbReference type="InterPro" id="IPR018980">
    <property type="entry name" value="FERM_PH-like_C"/>
</dbReference>
<keyword evidence="4" id="KW-0175">Coiled coil</keyword>
<dbReference type="InParanoid" id="F2TYX4"/>
<feature type="domain" description="FERM" evidence="5">
    <location>
        <begin position="5"/>
        <end position="296"/>
    </location>
</feature>
<dbReference type="OrthoDB" id="6018897at2759"/>
<evidence type="ECO:0000256" key="1">
    <source>
        <dbReference type="ARBA" id="ARBA00004202"/>
    </source>
</evidence>
<dbReference type="InterPro" id="IPR019748">
    <property type="entry name" value="FERM_central"/>
</dbReference>
<evidence type="ECO:0000313" key="7">
    <source>
        <dbReference type="Proteomes" id="UP000007799"/>
    </source>
</evidence>
<dbReference type="SMART" id="SM01196">
    <property type="entry name" value="FERM_C"/>
    <property type="match status" value="1"/>
</dbReference>
<dbReference type="STRING" id="946362.F2TYX4"/>
<dbReference type="SUPFAM" id="SSF48678">
    <property type="entry name" value="Moesin tail domain"/>
    <property type="match status" value="1"/>
</dbReference>
<dbReference type="InterPro" id="IPR008954">
    <property type="entry name" value="Moesin_tail_sf"/>
</dbReference>
<dbReference type="Gene3D" id="1.20.80.10">
    <property type="match status" value="1"/>
</dbReference>
<dbReference type="Pfam" id="PF00769">
    <property type="entry name" value="ERM_C"/>
    <property type="match status" value="1"/>
</dbReference>
<dbReference type="InterPro" id="IPR029071">
    <property type="entry name" value="Ubiquitin-like_domsf"/>
</dbReference>
<dbReference type="eggNOG" id="KOG3529">
    <property type="taxonomic scope" value="Eukaryota"/>
</dbReference>
<name>F2TYX4_SALR5</name>
<dbReference type="EMBL" id="GL832957">
    <property type="protein sequence ID" value="EGD78798.1"/>
    <property type="molecule type" value="Genomic_DNA"/>
</dbReference>
<evidence type="ECO:0000256" key="3">
    <source>
        <dbReference type="ARBA" id="ARBA00023136"/>
    </source>
</evidence>
<gene>
    <name evidence="6" type="ORF">PTSG_01774</name>
</gene>
<keyword evidence="7" id="KW-1185">Reference proteome</keyword>
<dbReference type="Gene3D" id="6.10.360.10">
    <property type="match status" value="1"/>
</dbReference>
<dbReference type="InterPro" id="IPR000299">
    <property type="entry name" value="FERM_domain"/>
</dbReference>
<dbReference type="GO" id="GO:0003779">
    <property type="term" value="F:actin binding"/>
    <property type="evidence" value="ECO:0007669"/>
    <property type="project" value="InterPro"/>
</dbReference>
<dbReference type="SMART" id="SM00295">
    <property type="entry name" value="B41"/>
    <property type="match status" value="1"/>
</dbReference>
<dbReference type="SUPFAM" id="SSF50729">
    <property type="entry name" value="PH domain-like"/>
    <property type="match status" value="1"/>
</dbReference>
<dbReference type="PRINTS" id="PR00661">
    <property type="entry name" value="ERMFAMILY"/>
</dbReference>
<reference evidence="6" key="1">
    <citation type="submission" date="2009-08" db="EMBL/GenBank/DDBJ databases">
        <title>Annotation of Salpingoeca rosetta.</title>
        <authorList>
            <consortium name="The Broad Institute Genome Sequencing Platform"/>
            <person name="Russ C."/>
            <person name="Cuomo C."/>
            <person name="Burger G."/>
            <person name="Gray M.W."/>
            <person name="Holland P.W.H."/>
            <person name="King N."/>
            <person name="Lang F.B.F."/>
            <person name="Roger A.J."/>
            <person name="Ruiz-Trillo I."/>
            <person name="Young S.K."/>
            <person name="Zeng Q."/>
            <person name="Gargeya S."/>
            <person name="Alvarado L."/>
            <person name="Berlin A."/>
            <person name="Chapman S.B."/>
            <person name="Chen Z."/>
            <person name="Freedman E."/>
            <person name="Gellesch M."/>
            <person name="Goldberg J."/>
            <person name="Griggs A."/>
            <person name="Gujja S."/>
            <person name="Heilman E."/>
            <person name="Heiman D."/>
            <person name="Howarth C."/>
            <person name="Mehta T."/>
            <person name="Neiman D."/>
            <person name="Pearson M."/>
            <person name="Roberts A."/>
            <person name="Saif S."/>
            <person name="Shea T."/>
            <person name="Shenoy N."/>
            <person name="Sisk P."/>
            <person name="Stolte C."/>
            <person name="Sykes S."/>
            <person name="White J."/>
            <person name="Yandava C."/>
            <person name="Haas B."/>
            <person name="Nusbaum C."/>
            <person name="Birren B."/>
        </authorList>
    </citation>
    <scope>NUCLEOTIDE SEQUENCE [LARGE SCALE GENOMIC DNA]</scope>
    <source>
        <strain evidence="6">ATCC 50818</strain>
    </source>
</reference>
<dbReference type="Gene3D" id="3.10.20.90">
    <property type="entry name" value="Phosphatidylinositol 3-kinase Catalytic Subunit, Chain A, domain 1"/>
    <property type="match status" value="1"/>
</dbReference>
<dbReference type="CDD" id="cd13194">
    <property type="entry name" value="FERM_C_ERM"/>
    <property type="match status" value="1"/>
</dbReference>